<dbReference type="Gene3D" id="1.25.40.10">
    <property type="entry name" value="Tetratricopeptide repeat domain"/>
    <property type="match status" value="2"/>
</dbReference>
<feature type="repeat" description="TPR" evidence="3">
    <location>
        <begin position="322"/>
        <end position="355"/>
    </location>
</feature>
<dbReference type="PROSITE" id="PS50005">
    <property type="entry name" value="TPR"/>
    <property type="match status" value="2"/>
</dbReference>
<feature type="chain" id="PRO_5021901308" evidence="5">
    <location>
        <begin position="30"/>
        <end position="398"/>
    </location>
</feature>
<evidence type="ECO:0000256" key="2">
    <source>
        <dbReference type="ARBA" id="ARBA00022803"/>
    </source>
</evidence>
<dbReference type="PANTHER" id="PTHR45586">
    <property type="entry name" value="TPR REPEAT-CONTAINING PROTEIN PA4667"/>
    <property type="match status" value="1"/>
</dbReference>
<dbReference type="SUPFAM" id="SSF48452">
    <property type="entry name" value="TPR-like"/>
    <property type="match status" value="1"/>
</dbReference>
<feature type="region of interest" description="Disordered" evidence="4">
    <location>
        <begin position="377"/>
        <end position="398"/>
    </location>
</feature>
<name>A0A518N4E6_9GAMM</name>
<dbReference type="AlphaFoldDB" id="A0A518N4E6"/>
<gene>
    <name evidence="6" type="ORF">FPZ22_07425</name>
</gene>
<dbReference type="InterPro" id="IPR011990">
    <property type="entry name" value="TPR-like_helical_dom_sf"/>
</dbReference>
<dbReference type="EMBL" id="CP042218">
    <property type="protein sequence ID" value="QDW66747.1"/>
    <property type="molecule type" value="Genomic_DNA"/>
</dbReference>
<feature type="signal peptide" evidence="5">
    <location>
        <begin position="1"/>
        <end position="29"/>
    </location>
</feature>
<keyword evidence="1" id="KW-0677">Repeat</keyword>
<dbReference type="InterPro" id="IPR019734">
    <property type="entry name" value="TPR_rpt"/>
</dbReference>
<protein>
    <submittedName>
        <fullName evidence="6">Tetratricopeptide repeat protein</fullName>
    </submittedName>
</protein>
<dbReference type="OrthoDB" id="5964849at2"/>
<feature type="region of interest" description="Disordered" evidence="4">
    <location>
        <begin position="32"/>
        <end position="70"/>
    </location>
</feature>
<evidence type="ECO:0000256" key="4">
    <source>
        <dbReference type="SAM" id="MobiDB-lite"/>
    </source>
</evidence>
<dbReference type="Pfam" id="PF14559">
    <property type="entry name" value="TPR_19"/>
    <property type="match status" value="2"/>
</dbReference>
<dbReference type="SMART" id="SM00028">
    <property type="entry name" value="TPR"/>
    <property type="match status" value="4"/>
</dbReference>
<evidence type="ECO:0000313" key="6">
    <source>
        <dbReference type="EMBL" id="QDW66747.1"/>
    </source>
</evidence>
<dbReference type="RefSeq" id="WP_144891776.1">
    <property type="nucleotide sequence ID" value="NZ_CP042218.1"/>
</dbReference>
<sequence>MSTYQTPRNVVAATIAAVLLLGTAGDAFAQSSGERRAARQAAQEAAKKGASAEEYPAAARKDPGLRASSRIGPRINKVSEAHQAGDLAAAEAAAAEILGNDKANAYERAITLRLLADLLLDVDNERAKDYLRQTIELDGLANNEHYGSMLALAQIQMQEDDYTGALAMLDRMLAETKSDKPEIQVLRGNALYRLERYDEAIAALEPVIKGNPDARADWTQLLMASYAESGRAGEATALAEQIASRTPDDKRAQLNLASVYLQTDDYPKAIAVYERLRQAGQLSDERDYRNLSALHLNTDNGERAAIEVINEGLAKGVLKGDYTTYSSLAQAYYFSDQYEKAIEAYRKAAPLDDDGGTYLNLAKVLANEGRTAESKAAAQQALDKGLPNPEEARKLLAR</sequence>
<keyword evidence="7" id="KW-1185">Reference proteome</keyword>
<dbReference type="KEGG" id="lug:FPZ22_07425"/>
<organism evidence="6 7">
    <name type="scientific">Luteimonas granuli</name>
    <dbReference type="NCBI Taxonomy" id="1176533"/>
    <lineage>
        <taxon>Bacteria</taxon>
        <taxon>Pseudomonadati</taxon>
        <taxon>Pseudomonadota</taxon>
        <taxon>Gammaproteobacteria</taxon>
        <taxon>Lysobacterales</taxon>
        <taxon>Lysobacteraceae</taxon>
        <taxon>Luteimonas</taxon>
    </lineage>
</organism>
<dbReference type="Proteomes" id="UP000316584">
    <property type="component" value="Chromosome"/>
</dbReference>
<keyword evidence="5" id="KW-0732">Signal</keyword>
<evidence type="ECO:0000256" key="3">
    <source>
        <dbReference type="PROSITE-ProRule" id="PRU00339"/>
    </source>
</evidence>
<evidence type="ECO:0000256" key="5">
    <source>
        <dbReference type="SAM" id="SignalP"/>
    </source>
</evidence>
<proteinExistence type="predicted"/>
<keyword evidence="2 3" id="KW-0802">TPR repeat</keyword>
<accession>A0A518N4E6</accession>
<evidence type="ECO:0000256" key="1">
    <source>
        <dbReference type="ARBA" id="ARBA00022737"/>
    </source>
</evidence>
<dbReference type="InterPro" id="IPR051012">
    <property type="entry name" value="CellSynth/LPSAsmb/PSIAsmb"/>
</dbReference>
<dbReference type="PANTHER" id="PTHR45586:SF1">
    <property type="entry name" value="LIPOPOLYSACCHARIDE ASSEMBLY PROTEIN B"/>
    <property type="match status" value="1"/>
</dbReference>
<evidence type="ECO:0000313" key="7">
    <source>
        <dbReference type="Proteomes" id="UP000316584"/>
    </source>
</evidence>
<feature type="repeat" description="TPR" evidence="3">
    <location>
        <begin position="181"/>
        <end position="214"/>
    </location>
</feature>
<reference evidence="6 7" key="1">
    <citation type="submission" date="2019-07" db="EMBL/GenBank/DDBJ databases">
        <title>Full genome sequence of Luteimonas sp. Gr-4.</title>
        <authorList>
            <person name="Im W.-T."/>
        </authorList>
    </citation>
    <scope>NUCLEOTIDE SEQUENCE [LARGE SCALE GENOMIC DNA]</scope>
    <source>
        <strain evidence="6 7">Gr-4</strain>
    </source>
</reference>
<dbReference type="Pfam" id="PF13181">
    <property type="entry name" value="TPR_8"/>
    <property type="match status" value="1"/>
</dbReference>